<evidence type="ECO:0000313" key="20">
    <source>
        <dbReference type="EMBL" id="SDX30939.1"/>
    </source>
</evidence>
<dbReference type="EC" id="2.8.5.2" evidence="14"/>
<dbReference type="EMBL" id="FNNZ01000020">
    <property type="protein sequence ID" value="SDX30939.1"/>
    <property type="molecule type" value="Genomic_DNA"/>
</dbReference>
<evidence type="ECO:0000256" key="7">
    <source>
        <dbReference type="ARBA" id="ARBA00022729"/>
    </source>
</evidence>
<evidence type="ECO:0000256" key="17">
    <source>
        <dbReference type="PIRSR" id="PIRSR038455-3"/>
    </source>
</evidence>
<dbReference type="InterPro" id="IPR036909">
    <property type="entry name" value="Cyt_c-like_dom_sf"/>
</dbReference>
<evidence type="ECO:0000256" key="11">
    <source>
        <dbReference type="ARBA" id="ARBA00025746"/>
    </source>
</evidence>
<comment type="subcellular location">
    <subcellularLocation>
        <location evidence="1 14">Periplasm</location>
    </subcellularLocation>
</comment>
<dbReference type="PIRSF" id="PIRSF038455">
    <property type="entry name" value="SoxA"/>
    <property type="match status" value="1"/>
</dbReference>
<feature type="signal peptide" evidence="18">
    <location>
        <begin position="1"/>
        <end position="23"/>
    </location>
</feature>
<comment type="function">
    <text evidence="14">C-type monoheme cytochrome, which is part of the SoxAX cytochrome complex involved in sulfur oxidation. The SoxAX complex catalyzes the formation of a heterodisulfide bond between the conserved cysteine residue on a sulfur carrier SoxYZ complex subunit SoxY and thiosulfate or other inorganic sulfur substrates. This leads to the intermediary formation of conspicuous sulfur globules inside of the cells.</text>
</comment>
<dbReference type="GO" id="GO:0016740">
    <property type="term" value="F:transferase activity"/>
    <property type="evidence" value="ECO:0007669"/>
    <property type="project" value="UniProtKB-KW"/>
</dbReference>
<dbReference type="STRING" id="1058.SAMN05421783_12073"/>
<dbReference type="AlphaFoldDB" id="A0A1H3AQ21"/>
<reference evidence="21" key="1">
    <citation type="submission" date="2016-10" db="EMBL/GenBank/DDBJ databases">
        <authorList>
            <person name="Varghese N."/>
            <person name="Submissions S."/>
        </authorList>
    </citation>
    <scope>NUCLEOTIDE SEQUENCE [LARGE SCALE GENOMIC DNA]</scope>
    <source>
        <strain evidence="21">DSM 217</strain>
    </source>
</reference>
<accession>A0A1H3AQ21</accession>
<feature type="domain" description="Cytochrome c" evidence="19">
    <location>
        <begin position="80"/>
        <end position="158"/>
    </location>
</feature>
<dbReference type="RefSeq" id="WP_093035653.1">
    <property type="nucleotide sequence ID" value="NZ_FNNZ01000020.1"/>
</dbReference>
<evidence type="ECO:0000256" key="8">
    <source>
        <dbReference type="ARBA" id="ARBA00022764"/>
    </source>
</evidence>
<evidence type="ECO:0000256" key="1">
    <source>
        <dbReference type="ARBA" id="ARBA00004418"/>
    </source>
</evidence>
<evidence type="ECO:0000256" key="12">
    <source>
        <dbReference type="ARBA" id="ARBA00048077"/>
    </source>
</evidence>
<evidence type="ECO:0000256" key="3">
    <source>
        <dbReference type="ARBA" id="ARBA00022448"/>
    </source>
</evidence>
<dbReference type="InterPro" id="IPR025710">
    <property type="entry name" value="SoxA"/>
</dbReference>
<dbReference type="GO" id="GO:0009055">
    <property type="term" value="F:electron transfer activity"/>
    <property type="evidence" value="ECO:0007669"/>
    <property type="project" value="InterPro"/>
</dbReference>
<keyword evidence="21" id="KW-1185">Reference proteome</keyword>
<evidence type="ECO:0000256" key="10">
    <source>
        <dbReference type="ARBA" id="ARBA00023004"/>
    </source>
</evidence>
<keyword evidence="10 14" id="KW-0408">Iron</keyword>
<evidence type="ECO:0000259" key="19">
    <source>
        <dbReference type="Pfam" id="PF21342"/>
    </source>
</evidence>
<keyword evidence="7 18" id="KW-0732">Signal</keyword>
<protein>
    <recommendedName>
        <fullName evidence="14">SoxAX cytochrome complex subunit A</fullName>
        <ecNumber evidence="14">2.8.5.2</ecNumber>
    </recommendedName>
    <alternativeName>
        <fullName evidence="14">Protein SoxA</fullName>
    </alternativeName>
    <alternativeName>
        <fullName evidence="14">Sulfur oxidizing protein A</fullName>
    </alternativeName>
    <alternativeName>
        <fullName evidence="14">Thiosulfate-oxidizing multienzyme system protein SoxA</fullName>
    </alternativeName>
</protein>
<feature type="binding site" description="axial binding residue" evidence="17">
    <location>
        <position position="128"/>
    </location>
    <ligand>
        <name>heme c</name>
        <dbReference type="ChEBI" id="CHEBI:61717"/>
        <label>1</label>
    </ligand>
    <ligandPart>
        <name>Fe</name>
        <dbReference type="ChEBI" id="CHEBI:18248"/>
    </ligandPart>
</feature>
<proteinExistence type="inferred from homology"/>
<feature type="binding site" description="axial binding residue" evidence="17">
    <location>
        <position position="240"/>
    </location>
    <ligand>
        <name>heme c</name>
        <dbReference type="ChEBI" id="CHEBI:61717"/>
        <label>2</label>
    </ligand>
    <ligandPart>
        <name>Fe</name>
        <dbReference type="ChEBI" id="CHEBI:18248"/>
    </ligandPart>
</feature>
<dbReference type="GO" id="GO:0042597">
    <property type="term" value="C:periplasmic space"/>
    <property type="evidence" value="ECO:0007669"/>
    <property type="project" value="UniProtKB-SubCell"/>
</dbReference>
<feature type="binding site" description="covalent" evidence="16">
    <location>
        <position position="97"/>
    </location>
    <ligand>
        <name>heme c</name>
        <dbReference type="ChEBI" id="CHEBI:61717"/>
        <label>1</label>
    </ligand>
</feature>
<comment type="similarity">
    <text evidence="11 14">Belongs to the SoxA family.</text>
</comment>
<sequence>MSKLLLSLTTVGLACSLSIPALASTPEEDKATFQAYFTERFPTVPFQDFANGVYAVDPVGRENWEAIEEFPPYENALTAGEEMWNTPFANGKTYADCFPDGPAIVGKYPYWDKDRGMVITLPLAINECLEANGEKPLDYAKGPMADITAYMAFESRGQVTNVEIPADDPRAVAAFEAGKEFYFARRGQFNFSCSHCHFGNSGTTLRTEVLSPAFGHTTHWPVYRSKWGEMGTLHRRYKGCNEQVRAAPFPLQGEEYRNLEFFMTYLNNGLELNGPGARK</sequence>
<dbReference type="Pfam" id="PF21342">
    <property type="entry name" value="SoxA-TsdA_cyt-c"/>
    <property type="match status" value="1"/>
</dbReference>
<evidence type="ECO:0000256" key="14">
    <source>
        <dbReference type="PIRNR" id="PIRNR038455"/>
    </source>
</evidence>
<evidence type="ECO:0000256" key="16">
    <source>
        <dbReference type="PIRSR" id="PIRSR038455-2"/>
    </source>
</evidence>
<evidence type="ECO:0000313" key="21">
    <source>
        <dbReference type="Proteomes" id="UP000198816"/>
    </source>
</evidence>
<evidence type="ECO:0000256" key="18">
    <source>
        <dbReference type="SAM" id="SignalP"/>
    </source>
</evidence>
<name>A0A1H3AQ21_THIRO</name>
<dbReference type="GO" id="GO:0070069">
    <property type="term" value="C:cytochrome complex"/>
    <property type="evidence" value="ECO:0007669"/>
    <property type="project" value="InterPro"/>
</dbReference>
<evidence type="ECO:0000256" key="15">
    <source>
        <dbReference type="PIRSR" id="PIRSR038455-1"/>
    </source>
</evidence>
<feature type="binding site" evidence="16">
    <location>
        <position position="236"/>
    </location>
    <ligand>
        <name>substrate</name>
    </ligand>
</feature>
<dbReference type="PROSITE" id="PS51257">
    <property type="entry name" value="PROKAR_LIPOPROTEIN"/>
    <property type="match status" value="1"/>
</dbReference>
<comment type="subunit">
    <text evidence="2 14">Heterodimer of SoxA and SoxX.</text>
</comment>
<dbReference type="Gene3D" id="1.10.760.10">
    <property type="entry name" value="Cytochrome c-like domain"/>
    <property type="match status" value="2"/>
</dbReference>
<dbReference type="NCBIfam" id="TIGR04484">
    <property type="entry name" value="thiosulf_SoxA"/>
    <property type="match status" value="1"/>
</dbReference>
<keyword evidence="6 14" id="KW-0479">Metal-binding</keyword>
<dbReference type="Proteomes" id="UP000198816">
    <property type="component" value="Unassembled WGS sequence"/>
</dbReference>
<feature type="binding site" description="covalent" evidence="16">
    <location>
        <position position="193"/>
    </location>
    <ligand>
        <name>heme c</name>
        <dbReference type="ChEBI" id="CHEBI:61717"/>
        <label>2</label>
    </ligand>
</feature>
<feature type="binding site" description="covalent" evidence="16">
    <location>
        <position position="196"/>
    </location>
    <ligand>
        <name>heme c</name>
        <dbReference type="ChEBI" id="CHEBI:61717"/>
        <label>2</label>
    </ligand>
</feature>
<keyword evidence="8 14" id="KW-0574">Periplasm</keyword>
<keyword evidence="4 14" id="KW-0349">Heme</keyword>
<evidence type="ECO:0000256" key="5">
    <source>
        <dbReference type="ARBA" id="ARBA00022679"/>
    </source>
</evidence>
<dbReference type="GO" id="GO:0019417">
    <property type="term" value="P:sulfur oxidation"/>
    <property type="evidence" value="ECO:0007669"/>
    <property type="project" value="InterPro"/>
</dbReference>
<dbReference type="GO" id="GO:0020037">
    <property type="term" value="F:heme binding"/>
    <property type="evidence" value="ECO:0007669"/>
    <property type="project" value="InterPro"/>
</dbReference>
<dbReference type="SUPFAM" id="SSF46626">
    <property type="entry name" value="Cytochrome c"/>
    <property type="match status" value="2"/>
</dbReference>
<comment type="catalytic activity">
    <reaction evidence="12 14">
        <text>L-cysteinyl-[SoxY protein] + thiosulfate + 2 Fe(III)-[cytochrome c] = S-sulfosulfanyl-L-cysteinyl-[SoxY protein] + 2 Fe(II)-[cytochrome c] + 2 H(+)</text>
        <dbReference type="Rhea" id="RHEA:56720"/>
        <dbReference type="Rhea" id="RHEA-COMP:10350"/>
        <dbReference type="Rhea" id="RHEA-COMP:14328"/>
        <dbReference type="Rhea" id="RHEA-COMP:14399"/>
        <dbReference type="Rhea" id="RHEA-COMP:14691"/>
        <dbReference type="ChEBI" id="CHEBI:15378"/>
        <dbReference type="ChEBI" id="CHEBI:29033"/>
        <dbReference type="ChEBI" id="CHEBI:29034"/>
        <dbReference type="ChEBI" id="CHEBI:29950"/>
        <dbReference type="ChEBI" id="CHEBI:33542"/>
        <dbReference type="ChEBI" id="CHEBI:139321"/>
        <dbReference type="EC" id="2.8.5.2"/>
    </reaction>
</comment>
<evidence type="ECO:0000256" key="6">
    <source>
        <dbReference type="ARBA" id="ARBA00022723"/>
    </source>
</evidence>
<feature type="chain" id="PRO_5011633218" description="SoxAX cytochrome complex subunit A" evidence="18">
    <location>
        <begin position="24"/>
        <end position="279"/>
    </location>
</feature>
<comment type="cofactor">
    <cofactor evidence="14">
        <name>heme</name>
        <dbReference type="ChEBI" id="CHEBI:30413"/>
    </cofactor>
    <text evidence="14">Binds 1 heme group per subunit.</text>
</comment>
<evidence type="ECO:0000256" key="13">
    <source>
        <dbReference type="ARBA" id="ARBA00048423"/>
    </source>
</evidence>
<keyword evidence="5 14" id="KW-0808">Transferase</keyword>
<dbReference type="OrthoDB" id="9808312at2"/>
<feature type="binding site" description="axial binding residue" evidence="17">
    <location>
        <position position="197"/>
    </location>
    <ligand>
        <name>heme c</name>
        <dbReference type="ChEBI" id="CHEBI:61717"/>
        <label>2</label>
    </ligand>
    <ligandPart>
        <name>Fe</name>
        <dbReference type="ChEBI" id="CHEBI:18248"/>
    </ligandPart>
</feature>
<comment type="cofactor">
    <cofactor evidence="16">
        <name>heme</name>
        <dbReference type="ChEBI" id="CHEBI:30413"/>
    </cofactor>
    <text evidence="16">Binds 2 heme groups per subunit.</text>
</comment>
<comment type="catalytic activity">
    <reaction evidence="13 14">
        <text>S-sulfanyl-L-cysteinyl-[SoxY protein] + thiosulfate + 2 Fe(III)-[cytochrome c] = S-(2-sulfodisulfanyl)-L-cysteinyl-[SoxY protein] + 2 Fe(II)-[cytochrome c] + 2 H(+)</text>
        <dbReference type="Rhea" id="RHEA:51224"/>
        <dbReference type="Rhea" id="RHEA-COMP:10350"/>
        <dbReference type="Rhea" id="RHEA-COMP:14399"/>
        <dbReference type="Rhea" id="RHEA-COMP:14689"/>
        <dbReference type="Rhea" id="RHEA-COMP:14690"/>
        <dbReference type="ChEBI" id="CHEBI:15378"/>
        <dbReference type="ChEBI" id="CHEBI:29033"/>
        <dbReference type="ChEBI" id="CHEBI:29034"/>
        <dbReference type="ChEBI" id="CHEBI:33542"/>
        <dbReference type="ChEBI" id="CHEBI:61963"/>
        <dbReference type="ChEBI" id="CHEBI:140664"/>
        <dbReference type="EC" id="2.8.5.2"/>
    </reaction>
</comment>
<keyword evidence="9 14" id="KW-0249">Electron transport</keyword>
<dbReference type="InterPro" id="IPR009056">
    <property type="entry name" value="Cyt_c-like_dom"/>
</dbReference>
<organism evidence="20 21">
    <name type="scientific">Thiocapsa roseopersicina</name>
    <dbReference type="NCBI Taxonomy" id="1058"/>
    <lineage>
        <taxon>Bacteria</taxon>
        <taxon>Pseudomonadati</taxon>
        <taxon>Pseudomonadota</taxon>
        <taxon>Gammaproteobacteria</taxon>
        <taxon>Chromatiales</taxon>
        <taxon>Chromatiaceae</taxon>
        <taxon>Thiocapsa</taxon>
    </lineage>
</organism>
<evidence type="ECO:0000256" key="4">
    <source>
        <dbReference type="ARBA" id="ARBA00022617"/>
    </source>
</evidence>
<keyword evidence="3 14" id="KW-0813">Transport</keyword>
<feature type="active site" description="Cysteine persulfide intermediate" evidence="15">
    <location>
        <position position="240"/>
    </location>
</feature>
<dbReference type="GO" id="GO:0046872">
    <property type="term" value="F:metal ion binding"/>
    <property type="evidence" value="ECO:0007669"/>
    <property type="project" value="UniProtKB-KW"/>
</dbReference>
<dbReference type="GO" id="GO:0016669">
    <property type="term" value="F:oxidoreductase activity, acting on a sulfur group of donors, cytochrome as acceptor"/>
    <property type="evidence" value="ECO:0007669"/>
    <property type="project" value="InterPro"/>
</dbReference>
<gene>
    <name evidence="20" type="ORF">SAMN05421783_12073</name>
</gene>
<evidence type="ECO:0000256" key="9">
    <source>
        <dbReference type="ARBA" id="ARBA00022982"/>
    </source>
</evidence>
<evidence type="ECO:0000256" key="2">
    <source>
        <dbReference type="ARBA" id="ARBA00011530"/>
    </source>
</evidence>